<proteinExistence type="predicted"/>
<dbReference type="Proteomes" id="UP000611640">
    <property type="component" value="Chromosome"/>
</dbReference>
<accession>A0A7R7I0M3</accession>
<dbReference type="AlphaFoldDB" id="A0A7R7I0M3"/>
<name>A0A7R7I0M3_9ACTN</name>
<evidence type="ECO:0000313" key="2">
    <source>
        <dbReference type="EMBL" id="BCJ38674.1"/>
    </source>
</evidence>
<keyword evidence="3" id="KW-1185">Reference proteome</keyword>
<gene>
    <name evidence="2" type="ORF">Athai_61770</name>
</gene>
<dbReference type="SUPFAM" id="SSF56601">
    <property type="entry name" value="beta-lactamase/transpeptidase-like"/>
    <property type="match status" value="1"/>
</dbReference>
<dbReference type="InterPro" id="IPR012338">
    <property type="entry name" value="Beta-lactam/transpept-like"/>
</dbReference>
<dbReference type="KEGG" id="atl:Athai_61770"/>
<feature type="region of interest" description="Disordered" evidence="1">
    <location>
        <begin position="23"/>
        <end position="58"/>
    </location>
</feature>
<dbReference type="Gene3D" id="3.40.710.10">
    <property type="entry name" value="DD-peptidase/beta-lactamase superfamily"/>
    <property type="match status" value="1"/>
</dbReference>
<reference evidence="2 3" key="1">
    <citation type="submission" date="2020-08" db="EMBL/GenBank/DDBJ databases">
        <title>Whole genome shotgun sequence of Actinocatenispora thailandica NBRC 105041.</title>
        <authorList>
            <person name="Komaki H."/>
            <person name="Tamura T."/>
        </authorList>
    </citation>
    <scope>NUCLEOTIDE SEQUENCE [LARGE SCALE GENOMIC DNA]</scope>
    <source>
        <strain evidence="2 3">NBRC 105041</strain>
    </source>
</reference>
<evidence type="ECO:0000313" key="3">
    <source>
        <dbReference type="Proteomes" id="UP000611640"/>
    </source>
</evidence>
<dbReference type="EMBL" id="AP023355">
    <property type="protein sequence ID" value="BCJ38674.1"/>
    <property type="molecule type" value="Genomic_DNA"/>
</dbReference>
<organism evidence="2 3">
    <name type="scientific">Actinocatenispora thailandica</name>
    <dbReference type="NCBI Taxonomy" id="227318"/>
    <lineage>
        <taxon>Bacteria</taxon>
        <taxon>Bacillati</taxon>
        <taxon>Actinomycetota</taxon>
        <taxon>Actinomycetes</taxon>
        <taxon>Micromonosporales</taxon>
        <taxon>Micromonosporaceae</taxon>
        <taxon>Actinocatenispora</taxon>
    </lineage>
</organism>
<evidence type="ECO:0000256" key="1">
    <source>
        <dbReference type="SAM" id="MobiDB-lite"/>
    </source>
</evidence>
<protein>
    <recommendedName>
        <fullName evidence="4">Tat pathway signal sequence</fullName>
    </recommendedName>
</protein>
<sequence>MLASAGVVLVLLAVGGGVAWWSHGSGTRPERAGGRAGGTTPAPSRTSRAPSAKPSKACDADCVQQRRYAAAKAYMDQHAATNAYLSVQITDRKTGKSWQHGPVTHPGWTASTIKLAMATDILRRQRAGEVTLTDADRTDMANMLNFSDENASDRLWQRYGGDDQLARFRDVFGMSGLHFVPGFTDGTYWGFVKCTTEDLSHLMTYVLTKTAPDDRSYLVSAMRGVASNQQWGVWAAGQDQHPGDKDGWSFETDSYGKHWVLNSVGFAGPDERYAIAIMFQVQPHSTIAYGTHTVSDVVGLLFGVPAPAKITVPEPDG</sequence>
<evidence type="ECO:0008006" key="4">
    <source>
        <dbReference type="Google" id="ProtNLM"/>
    </source>
</evidence>